<proteinExistence type="predicted"/>
<dbReference type="InterPro" id="IPR015422">
    <property type="entry name" value="PyrdxlP-dep_Trfase_small"/>
</dbReference>
<keyword evidence="1" id="KW-0032">Aminotransferase</keyword>
<dbReference type="GO" id="GO:0008483">
    <property type="term" value="F:transaminase activity"/>
    <property type="evidence" value="ECO:0007669"/>
    <property type="project" value="UniProtKB-KW"/>
</dbReference>
<dbReference type="Proteomes" id="UP000005267">
    <property type="component" value="Chromosome"/>
</dbReference>
<reference evidence="1 2" key="1">
    <citation type="journal article" date="2011" name="J. Bacteriol.">
        <title>Whole-genome shotgun sequencing of the sulfur-oxidizing chemoautotroph Tetrathiobacter kashmirensis.</title>
        <authorList>
            <person name="Ghosh W."/>
            <person name="George A."/>
            <person name="Agarwal A."/>
            <person name="Raj P."/>
            <person name="Alam M."/>
            <person name="Pyne P."/>
            <person name="Das Gupta S.K."/>
        </authorList>
    </citation>
    <scope>NUCLEOTIDE SEQUENCE [LARGE SCALE GENOMIC DNA]</scope>
    <source>
        <strain evidence="1 2">WT001</strain>
    </source>
</reference>
<dbReference type="STRING" id="1036672.TKWG_17580"/>
<dbReference type="EMBL" id="CP003555">
    <property type="protein sequence ID" value="AFK63417.1"/>
    <property type="molecule type" value="Genomic_DNA"/>
</dbReference>
<keyword evidence="2" id="KW-1185">Reference proteome</keyword>
<dbReference type="Gene3D" id="3.90.1150.10">
    <property type="entry name" value="Aspartate Aminotransferase, domain 1"/>
    <property type="match status" value="1"/>
</dbReference>
<evidence type="ECO:0000313" key="1">
    <source>
        <dbReference type="EMBL" id="AFK63417.1"/>
    </source>
</evidence>
<accession>I3UEH9</accession>
<organism evidence="1 2">
    <name type="scientific">Advenella kashmirensis (strain DSM 17095 / LMG 22695 / WT001)</name>
    <name type="common">Tetrathiobacter kashmirensis</name>
    <dbReference type="NCBI Taxonomy" id="1036672"/>
    <lineage>
        <taxon>Bacteria</taxon>
        <taxon>Pseudomonadati</taxon>
        <taxon>Pseudomonadota</taxon>
        <taxon>Betaproteobacteria</taxon>
        <taxon>Burkholderiales</taxon>
        <taxon>Alcaligenaceae</taxon>
    </lineage>
</organism>
<evidence type="ECO:0000313" key="2">
    <source>
        <dbReference type="Proteomes" id="UP000005267"/>
    </source>
</evidence>
<name>I3UEH9_ADVKW</name>
<dbReference type="AlphaFoldDB" id="I3UEH9"/>
<protein>
    <submittedName>
        <fullName evidence="1">Putative aminotransferase</fullName>
    </submittedName>
</protein>
<dbReference type="KEGG" id="aka:TKWG_17580"/>
<sequence>MQIRSKLPAVGTTVFSVIGDLAERHQAVNLAQARPIFRVHPN</sequence>
<dbReference type="HOGENOM" id="CLU_3246092_0_0_4"/>
<keyword evidence="1" id="KW-0808">Transferase</keyword>
<gene>
    <name evidence="1" type="ordered locus">TKWG_17580</name>
</gene>
<reference evidence="2" key="2">
    <citation type="journal article" date="2013" name="PLoS ONE">
        <title>Genome implosion elicits host-confinement in Alcaligenaceae: evidence from the comparative genomics of Tetrathiobacter kashmirensis, a pathogen in the making.</title>
        <authorList>
            <person name="Ghosh W."/>
            <person name="Alam M."/>
            <person name="Roy C."/>
            <person name="Pyne P."/>
            <person name="George A."/>
            <person name="Chakraborty R."/>
            <person name="Majumder S."/>
            <person name="Agarwal A."/>
            <person name="Chakraborty S."/>
            <person name="Majumdar S."/>
            <person name="Gupta S.K."/>
        </authorList>
    </citation>
    <scope>NUCLEOTIDE SEQUENCE [LARGE SCALE GENOMIC DNA]</scope>
    <source>
        <strain evidence="2">WT001</strain>
    </source>
</reference>